<dbReference type="RefSeq" id="WP_106770662.1">
    <property type="nucleotide sequence ID" value="NZ_PXYK01000002.1"/>
</dbReference>
<organism evidence="4 5">
    <name type="scientific">Kumtagia ephedrae</name>
    <dbReference type="NCBI Taxonomy" id="2116701"/>
    <lineage>
        <taxon>Bacteria</taxon>
        <taxon>Pseudomonadati</taxon>
        <taxon>Pseudomonadota</taxon>
        <taxon>Alphaproteobacteria</taxon>
        <taxon>Hyphomicrobiales</taxon>
        <taxon>Phyllobacteriaceae</taxon>
        <taxon>Kumtagia</taxon>
    </lineage>
</organism>
<dbReference type="InterPro" id="IPR006680">
    <property type="entry name" value="Amidohydro-rel"/>
</dbReference>
<feature type="region of interest" description="Disordered" evidence="2">
    <location>
        <begin position="153"/>
        <end position="173"/>
    </location>
</feature>
<gene>
    <name evidence="4" type="ORF">C7I84_02965</name>
</gene>
<comment type="similarity">
    <text evidence="1">Belongs to the metallo-dependent hydrolases superfamily. ATZ/TRZ family.</text>
</comment>
<dbReference type="PANTHER" id="PTHR43794">
    <property type="entry name" value="AMINOHYDROLASE SSNA-RELATED"/>
    <property type="match status" value="1"/>
</dbReference>
<dbReference type="Proteomes" id="UP000241229">
    <property type="component" value="Unassembled WGS sequence"/>
</dbReference>
<evidence type="ECO:0000313" key="5">
    <source>
        <dbReference type="Proteomes" id="UP000241229"/>
    </source>
</evidence>
<dbReference type="InterPro" id="IPR050287">
    <property type="entry name" value="MTA/SAH_deaminase"/>
</dbReference>
<dbReference type="Gene3D" id="3.20.20.140">
    <property type="entry name" value="Metal-dependent hydrolases"/>
    <property type="match status" value="1"/>
</dbReference>
<feature type="compositionally biased region" description="Basic and acidic residues" evidence="2">
    <location>
        <begin position="155"/>
        <end position="173"/>
    </location>
</feature>
<proteinExistence type="inferred from homology"/>
<dbReference type="SUPFAM" id="SSF51556">
    <property type="entry name" value="Metallo-dependent hydrolases"/>
    <property type="match status" value="1"/>
</dbReference>
<dbReference type="AlphaFoldDB" id="A0A2P7SS78"/>
<sequence length="459" mass="49542">MTQHGILIRNAIVLTMDDAIGSFRDADVLVEGERIAAVGPNLSADAAEVVDGRGRIVIPGLVNGHMHTWQTGLRSLCSNMTLMDYFRWVHRGLAAAFRPEDIYVATLAGALGQINAGATTLGDWCHNNPTPAHTDAAVDGLFESGIRSVFLHGSPKPDPKPGEPHFSEVPHPRHEIERLMRTRFSSRDQLMTLGMAILGPHYSTMEVARADFRLARELDLVASMHQGGGQARTPGGWETLEAEGLVGSNINIVHGNNLTDDQIRRFVEAGVSFTVTAENEMTQGHGRPITGRVLAAGGQPSFGVDIESVVGADMFAVGRMALACQRALDNAARREIDGGIPDSCSVSTKDALRWITIETARMLGIDDKVGSLTPGKQADIVVLDAAAWNMTPVHDPYSTVVMQAGIGNVEHVLIAGKFRKRDGRLLWGDVDRVKRELEASGRRIVAQLGIPTQLREGAI</sequence>
<feature type="domain" description="Amidohydrolase-related" evidence="3">
    <location>
        <begin position="56"/>
        <end position="417"/>
    </location>
</feature>
<protein>
    <submittedName>
        <fullName evidence="4">Cytosine deaminase</fullName>
    </submittedName>
</protein>
<reference evidence="4 5" key="1">
    <citation type="submission" date="2018-03" db="EMBL/GenBank/DDBJ databases">
        <title>The draft genome of Mesorhizobium sp. 6GN-30.</title>
        <authorList>
            <person name="Liu L."/>
            <person name="Li L."/>
            <person name="Wang T."/>
            <person name="Zhang X."/>
            <person name="Liang L."/>
        </authorList>
    </citation>
    <scope>NUCLEOTIDE SEQUENCE [LARGE SCALE GENOMIC DNA]</scope>
    <source>
        <strain evidence="4 5">6GN30</strain>
    </source>
</reference>
<dbReference type="InterPro" id="IPR032466">
    <property type="entry name" value="Metal_Hydrolase"/>
</dbReference>
<name>A0A2P7SS78_9HYPH</name>
<evidence type="ECO:0000313" key="4">
    <source>
        <dbReference type="EMBL" id="PSJ65322.1"/>
    </source>
</evidence>
<dbReference type="NCBIfam" id="NF006056">
    <property type="entry name" value="PRK08204.1"/>
    <property type="match status" value="1"/>
</dbReference>
<dbReference type="PANTHER" id="PTHR43794:SF5">
    <property type="entry name" value="CHLOROHYDROLASE FAMILY PROTEIN"/>
    <property type="match status" value="1"/>
</dbReference>
<dbReference type="OrthoDB" id="9796020at2"/>
<dbReference type="EMBL" id="PXYK01000002">
    <property type="protein sequence ID" value="PSJ65322.1"/>
    <property type="molecule type" value="Genomic_DNA"/>
</dbReference>
<evidence type="ECO:0000259" key="3">
    <source>
        <dbReference type="Pfam" id="PF01979"/>
    </source>
</evidence>
<dbReference type="GO" id="GO:0016810">
    <property type="term" value="F:hydrolase activity, acting on carbon-nitrogen (but not peptide) bonds"/>
    <property type="evidence" value="ECO:0007669"/>
    <property type="project" value="InterPro"/>
</dbReference>
<dbReference type="InterPro" id="IPR011059">
    <property type="entry name" value="Metal-dep_hydrolase_composite"/>
</dbReference>
<evidence type="ECO:0000256" key="2">
    <source>
        <dbReference type="SAM" id="MobiDB-lite"/>
    </source>
</evidence>
<dbReference type="SUPFAM" id="SSF51338">
    <property type="entry name" value="Composite domain of metallo-dependent hydrolases"/>
    <property type="match status" value="1"/>
</dbReference>
<keyword evidence="5" id="KW-1185">Reference proteome</keyword>
<dbReference type="Gene3D" id="2.30.40.10">
    <property type="entry name" value="Urease, subunit C, domain 1"/>
    <property type="match status" value="1"/>
</dbReference>
<accession>A0A2P7SS78</accession>
<evidence type="ECO:0000256" key="1">
    <source>
        <dbReference type="ARBA" id="ARBA00006745"/>
    </source>
</evidence>
<comment type="caution">
    <text evidence="4">The sequence shown here is derived from an EMBL/GenBank/DDBJ whole genome shotgun (WGS) entry which is preliminary data.</text>
</comment>
<dbReference type="Pfam" id="PF01979">
    <property type="entry name" value="Amidohydro_1"/>
    <property type="match status" value="1"/>
</dbReference>